<dbReference type="Gene3D" id="3.40.50.720">
    <property type="entry name" value="NAD(P)-binding Rossmann-like Domain"/>
    <property type="match status" value="1"/>
</dbReference>
<dbReference type="Pfam" id="PF13561">
    <property type="entry name" value="adh_short_C2"/>
    <property type="match status" value="1"/>
</dbReference>
<dbReference type="CDD" id="cd05233">
    <property type="entry name" value="SDR_c"/>
    <property type="match status" value="1"/>
</dbReference>
<comment type="similarity">
    <text evidence="1">Belongs to the short-chain dehydrogenases/reductases (SDR) family.</text>
</comment>
<accession>A0ABW0LD77</accession>
<proteinExistence type="inferred from homology"/>
<evidence type="ECO:0000313" key="4">
    <source>
        <dbReference type="EMBL" id="MFC5462912.1"/>
    </source>
</evidence>
<gene>
    <name evidence="4" type="ORF">ACFPN5_24160</name>
</gene>
<evidence type="ECO:0000256" key="2">
    <source>
        <dbReference type="ARBA" id="ARBA00023002"/>
    </source>
</evidence>
<name>A0ABW0LD77_9BURK</name>
<dbReference type="RefSeq" id="WP_379786399.1">
    <property type="nucleotide sequence ID" value="NZ_JBHSMU010000019.1"/>
</dbReference>
<keyword evidence="5" id="KW-1185">Reference proteome</keyword>
<dbReference type="InterPro" id="IPR036291">
    <property type="entry name" value="NAD(P)-bd_dom_sf"/>
</dbReference>
<dbReference type="PRINTS" id="PR00081">
    <property type="entry name" value="GDHRDH"/>
</dbReference>
<dbReference type="PANTHER" id="PTHR43943">
    <property type="entry name" value="DEHYDROGENASE/REDUCTASE (SDR FAMILY) MEMBER 4"/>
    <property type="match status" value="1"/>
</dbReference>
<dbReference type="InterPro" id="IPR057326">
    <property type="entry name" value="KR_dom"/>
</dbReference>
<dbReference type="PANTHER" id="PTHR43943:SF17">
    <property type="entry name" value="3-PHENYLPROPIONATE-DIHYDRODIOL_CINNAMIC ACID-DIHYDRODIOL DEHYDROGENASE"/>
    <property type="match status" value="1"/>
</dbReference>
<dbReference type="GO" id="GO:0016491">
    <property type="term" value="F:oxidoreductase activity"/>
    <property type="evidence" value="ECO:0007669"/>
    <property type="project" value="UniProtKB-KW"/>
</dbReference>
<dbReference type="InterPro" id="IPR002347">
    <property type="entry name" value="SDR_fam"/>
</dbReference>
<organism evidence="4 5">
    <name type="scientific">Massilia niabensis</name>
    <dbReference type="NCBI Taxonomy" id="544910"/>
    <lineage>
        <taxon>Bacteria</taxon>
        <taxon>Pseudomonadati</taxon>
        <taxon>Pseudomonadota</taxon>
        <taxon>Betaproteobacteria</taxon>
        <taxon>Burkholderiales</taxon>
        <taxon>Oxalobacteraceae</taxon>
        <taxon>Telluria group</taxon>
        <taxon>Massilia</taxon>
    </lineage>
</organism>
<dbReference type="SMART" id="SM00822">
    <property type="entry name" value="PKS_KR"/>
    <property type="match status" value="1"/>
</dbReference>
<reference evidence="5" key="1">
    <citation type="journal article" date="2019" name="Int. J. Syst. Evol. Microbiol.">
        <title>The Global Catalogue of Microorganisms (GCM) 10K type strain sequencing project: providing services to taxonomists for standard genome sequencing and annotation.</title>
        <authorList>
            <consortium name="The Broad Institute Genomics Platform"/>
            <consortium name="The Broad Institute Genome Sequencing Center for Infectious Disease"/>
            <person name="Wu L."/>
            <person name="Ma J."/>
        </authorList>
    </citation>
    <scope>NUCLEOTIDE SEQUENCE [LARGE SCALE GENOMIC DNA]</scope>
    <source>
        <strain evidence="5">KACC 12649</strain>
    </source>
</reference>
<keyword evidence="2 4" id="KW-0560">Oxidoreductase</keyword>
<dbReference type="EC" id="1.1.1.-" evidence="4"/>
<feature type="domain" description="Ketoreductase" evidence="3">
    <location>
        <begin position="8"/>
        <end position="187"/>
    </location>
</feature>
<evidence type="ECO:0000259" key="3">
    <source>
        <dbReference type="SMART" id="SM00822"/>
    </source>
</evidence>
<dbReference type="Proteomes" id="UP001596050">
    <property type="component" value="Unassembled WGS sequence"/>
</dbReference>
<sequence>MSLKLAQKVAVVTGGSTGIGLAIARRFVSEGAKVYITGRRQAELDAAVQAIGDGVESARVDSSDIAQLQALFEQINQKHGKLDVLVANAGGGSLLPLGQITEEHFDDTFSRNVKGTLFTVQTALPLLGKGSSVILTGSTAASGGTESFSVYAASKAAVRAFARNWIIDLKGRGIRVNTLSPGPIKTSGLVELVGSDPGQQQGFLDHLASLIPMGRVGEPDEIAKAAVFLASDDASFVSGIELFVDGGMRQI</sequence>
<evidence type="ECO:0000256" key="1">
    <source>
        <dbReference type="ARBA" id="ARBA00006484"/>
    </source>
</evidence>
<dbReference type="SUPFAM" id="SSF51735">
    <property type="entry name" value="NAD(P)-binding Rossmann-fold domains"/>
    <property type="match status" value="1"/>
</dbReference>
<evidence type="ECO:0000313" key="5">
    <source>
        <dbReference type="Proteomes" id="UP001596050"/>
    </source>
</evidence>
<dbReference type="EMBL" id="JBHSMU010000019">
    <property type="protein sequence ID" value="MFC5462912.1"/>
    <property type="molecule type" value="Genomic_DNA"/>
</dbReference>
<protein>
    <submittedName>
        <fullName evidence="4">SDR family NAD(P)-dependent oxidoreductase</fullName>
        <ecNumber evidence="4">1.1.1.-</ecNumber>
    </submittedName>
</protein>
<comment type="caution">
    <text evidence="4">The sequence shown here is derived from an EMBL/GenBank/DDBJ whole genome shotgun (WGS) entry which is preliminary data.</text>
</comment>